<accession>A0A172T850</accession>
<dbReference type="PANTHER" id="PTHR22946">
    <property type="entry name" value="DIENELACTONE HYDROLASE DOMAIN-CONTAINING PROTEIN-RELATED"/>
    <property type="match status" value="1"/>
</dbReference>
<dbReference type="InterPro" id="IPR029058">
    <property type="entry name" value="AB_hydrolase_fold"/>
</dbReference>
<organism evidence="3 4">
    <name type="scientific">Deinococcus puniceus</name>
    <dbReference type="NCBI Taxonomy" id="1182568"/>
    <lineage>
        <taxon>Bacteria</taxon>
        <taxon>Thermotogati</taxon>
        <taxon>Deinococcota</taxon>
        <taxon>Deinococci</taxon>
        <taxon>Deinococcales</taxon>
        <taxon>Deinococcaceae</taxon>
        <taxon>Deinococcus</taxon>
    </lineage>
</organism>
<dbReference type="InterPro" id="IPR022742">
    <property type="entry name" value="Hydrolase_4"/>
</dbReference>
<dbReference type="InterPro" id="IPR050261">
    <property type="entry name" value="FrsA_esterase"/>
</dbReference>
<gene>
    <name evidence="3" type="ORF">SU48_04375</name>
</gene>
<dbReference type="STRING" id="1182568.SU48_04375"/>
<dbReference type="InterPro" id="IPR002471">
    <property type="entry name" value="Pept_S9_AS"/>
</dbReference>
<dbReference type="Gene3D" id="3.40.50.1820">
    <property type="entry name" value="alpha/beta hydrolase"/>
    <property type="match status" value="1"/>
</dbReference>
<dbReference type="Proteomes" id="UP000077363">
    <property type="component" value="Chromosome"/>
</dbReference>
<dbReference type="RefSeq" id="WP_064014183.1">
    <property type="nucleotide sequence ID" value="NZ_CP011387.1"/>
</dbReference>
<dbReference type="PANTHER" id="PTHR22946:SF9">
    <property type="entry name" value="POLYKETIDE TRANSFERASE AF380"/>
    <property type="match status" value="1"/>
</dbReference>
<dbReference type="GO" id="GO:0052689">
    <property type="term" value="F:carboxylic ester hydrolase activity"/>
    <property type="evidence" value="ECO:0007669"/>
    <property type="project" value="UniProtKB-ARBA"/>
</dbReference>
<evidence type="ECO:0000259" key="2">
    <source>
        <dbReference type="Pfam" id="PF12146"/>
    </source>
</evidence>
<proteinExistence type="predicted"/>
<keyword evidence="4" id="KW-1185">Reference proteome</keyword>
<dbReference type="AlphaFoldDB" id="A0A172T850"/>
<feature type="domain" description="Serine aminopeptidase S33" evidence="2">
    <location>
        <begin position="47"/>
        <end position="154"/>
    </location>
</feature>
<protein>
    <submittedName>
        <fullName evidence="3">Hydrolase</fullName>
    </submittedName>
</protein>
<name>A0A172T850_9DEIO</name>
<sequence>MLPAQEQFAQFSVDGQRLYGLLHIPSEYSPSEHSLSGKRPAQGWPSVVLVHGFTGNQGGDHRLLPVLARQLAARGVACLHFDCRGSGISQGDFSEMTVTREVQDTVAAFEYMRHQPGLDPERVMLLGFSMGGIVVSLAAAQVRPHRLALWAPALPELWLPMLRGGFVPPVISDHGGWPISREFLLEVTRLKPLEAAAAWAQSMGGGVARVFHGDADQTCPPEFGVRYAQALGCDAVGIPGGTHTFESFSSTEMLYTETVRFLTGG</sequence>
<dbReference type="PATRIC" id="fig|1182568.3.peg.911"/>
<dbReference type="PROSITE" id="PS00708">
    <property type="entry name" value="PRO_ENDOPEP_SER"/>
    <property type="match status" value="1"/>
</dbReference>
<evidence type="ECO:0000313" key="4">
    <source>
        <dbReference type="Proteomes" id="UP000077363"/>
    </source>
</evidence>
<dbReference type="EMBL" id="CP011387">
    <property type="protein sequence ID" value="ANE43127.1"/>
    <property type="molecule type" value="Genomic_DNA"/>
</dbReference>
<dbReference type="GO" id="GO:0004252">
    <property type="term" value="F:serine-type endopeptidase activity"/>
    <property type="evidence" value="ECO:0007669"/>
    <property type="project" value="InterPro"/>
</dbReference>
<dbReference type="Pfam" id="PF12146">
    <property type="entry name" value="Hydrolase_4"/>
    <property type="match status" value="1"/>
</dbReference>
<evidence type="ECO:0000256" key="1">
    <source>
        <dbReference type="ARBA" id="ARBA00022801"/>
    </source>
</evidence>
<dbReference type="SUPFAM" id="SSF53474">
    <property type="entry name" value="alpha/beta-Hydrolases"/>
    <property type="match status" value="1"/>
</dbReference>
<dbReference type="KEGG" id="dpu:SU48_04375"/>
<dbReference type="GO" id="GO:0006508">
    <property type="term" value="P:proteolysis"/>
    <property type="evidence" value="ECO:0007669"/>
    <property type="project" value="InterPro"/>
</dbReference>
<keyword evidence="1 3" id="KW-0378">Hydrolase</keyword>
<evidence type="ECO:0000313" key="3">
    <source>
        <dbReference type="EMBL" id="ANE43127.1"/>
    </source>
</evidence>
<reference evidence="3 4" key="1">
    <citation type="submission" date="2015-01" db="EMBL/GenBank/DDBJ databases">
        <title>Deinococcus puniceus/DY1/ whole genome sequencing.</title>
        <authorList>
            <person name="Kim M.K."/>
            <person name="Srinivasan S."/>
            <person name="Lee J.-J."/>
        </authorList>
    </citation>
    <scope>NUCLEOTIDE SEQUENCE [LARGE SCALE GENOMIC DNA]</scope>
    <source>
        <strain evidence="3 4">DY1</strain>
    </source>
</reference>
<dbReference type="OrthoDB" id="9780269at2"/>